<keyword evidence="1" id="KW-0472">Membrane</keyword>
<dbReference type="AlphaFoldDB" id="A0A2V2BNI5"/>
<feature type="transmembrane region" description="Helical" evidence="1">
    <location>
        <begin position="52"/>
        <end position="69"/>
    </location>
</feature>
<reference evidence="2 3" key="1">
    <citation type="submission" date="2018-05" db="EMBL/GenBank/DDBJ databases">
        <title>Genomic Encyclopedia of Type Strains, Phase IV (KMG-V): Genome sequencing to study the core and pangenomes of soil and plant-associated prokaryotes.</title>
        <authorList>
            <person name="Whitman W."/>
        </authorList>
    </citation>
    <scope>NUCLEOTIDE SEQUENCE [LARGE SCALE GENOMIC DNA]</scope>
    <source>
        <strain evidence="2 3">PNA 200-10</strain>
    </source>
</reference>
<gene>
    <name evidence="2" type="ORF">C7431_101570</name>
</gene>
<dbReference type="RefSeq" id="WP_109716345.1">
    <property type="nucleotide sequence ID" value="NZ_QGHF01000001.1"/>
</dbReference>
<organism evidence="2 3">
    <name type="scientific">Pantoea allii</name>
    <dbReference type="NCBI Taxonomy" id="574096"/>
    <lineage>
        <taxon>Bacteria</taxon>
        <taxon>Pseudomonadati</taxon>
        <taxon>Pseudomonadota</taxon>
        <taxon>Gammaproteobacteria</taxon>
        <taxon>Enterobacterales</taxon>
        <taxon>Erwiniaceae</taxon>
        <taxon>Pantoea</taxon>
    </lineage>
</organism>
<accession>A0A2V2BNI5</accession>
<evidence type="ECO:0000256" key="1">
    <source>
        <dbReference type="SAM" id="Phobius"/>
    </source>
</evidence>
<dbReference type="EMBL" id="QGHF01000001">
    <property type="protein sequence ID" value="PWL00758.1"/>
    <property type="molecule type" value="Genomic_DNA"/>
</dbReference>
<evidence type="ECO:0000313" key="2">
    <source>
        <dbReference type="EMBL" id="PWL00758.1"/>
    </source>
</evidence>
<sequence>MGFFKAKKEINYKFRKKVKSAMFILVLLLALPGAFVYFDFTKYSTLGHLNSTIKFIIIFLYALIFFFSLTKRKWHYFFVFLLSVTMVVIYPYSGLKDLIIHKGFYILRGQFYKNLSHCAVEHYGKNQEQTLAYCFRTYPESEGGNYDIFYDSGGEVMLPENNRSCSWYTAWYSIARKKNDSMLYGIAKEISMPSILMKTSNIGHSFYAVEYDLFDRAFNYYPISYCGIK</sequence>
<evidence type="ECO:0000313" key="3">
    <source>
        <dbReference type="Proteomes" id="UP000245981"/>
    </source>
</evidence>
<comment type="caution">
    <text evidence="2">The sequence shown here is derived from an EMBL/GenBank/DDBJ whole genome shotgun (WGS) entry which is preliminary data.</text>
</comment>
<keyword evidence="1" id="KW-0812">Transmembrane</keyword>
<dbReference type="OrthoDB" id="9963397at2"/>
<name>A0A2V2BNI5_9GAMM</name>
<feature type="transmembrane region" description="Helical" evidence="1">
    <location>
        <begin position="76"/>
        <end position="93"/>
    </location>
</feature>
<proteinExistence type="predicted"/>
<feature type="transmembrane region" description="Helical" evidence="1">
    <location>
        <begin position="21"/>
        <end position="40"/>
    </location>
</feature>
<dbReference type="Proteomes" id="UP000245981">
    <property type="component" value="Unassembled WGS sequence"/>
</dbReference>
<keyword evidence="1" id="KW-1133">Transmembrane helix</keyword>
<protein>
    <submittedName>
        <fullName evidence="2">Uncharacterized protein</fullName>
    </submittedName>
</protein>